<dbReference type="Pfam" id="PF10021">
    <property type="entry name" value="PARG_cat_microb"/>
    <property type="match status" value="1"/>
</dbReference>
<name>A0A9P4X328_9PLEO</name>
<feature type="domain" description="Microbial-type PARG catalytic" evidence="1">
    <location>
        <begin position="60"/>
        <end position="160"/>
    </location>
</feature>
<dbReference type="Gene3D" id="3.40.220.10">
    <property type="entry name" value="Leucine Aminopeptidase, subunit E, domain 1"/>
    <property type="match status" value="1"/>
</dbReference>
<dbReference type="InterPro" id="IPR012664">
    <property type="entry name" value="CHP02452"/>
</dbReference>
<evidence type="ECO:0000259" key="1">
    <source>
        <dbReference type="Pfam" id="PF10021"/>
    </source>
</evidence>
<organism evidence="2 3">
    <name type="scientific">Didymella heteroderae</name>
    <dbReference type="NCBI Taxonomy" id="1769908"/>
    <lineage>
        <taxon>Eukaryota</taxon>
        <taxon>Fungi</taxon>
        <taxon>Dikarya</taxon>
        <taxon>Ascomycota</taxon>
        <taxon>Pezizomycotina</taxon>
        <taxon>Dothideomycetes</taxon>
        <taxon>Pleosporomycetidae</taxon>
        <taxon>Pleosporales</taxon>
        <taxon>Pleosporineae</taxon>
        <taxon>Didymellaceae</taxon>
        <taxon>Didymella</taxon>
    </lineage>
</organism>
<protein>
    <recommendedName>
        <fullName evidence="1">Microbial-type PARG catalytic domain-containing protein</fullName>
    </recommendedName>
</protein>
<dbReference type="Proteomes" id="UP000758155">
    <property type="component" value="Unassembled WGS sequence"/>
</dbReference>
<gene>
    <name evidence="2" type="ORF">E8E12_011750</name>
</gene>
<sequence>MLDIASRRKACEDTLKRIPSVAASATDEGGSPLDSAFIPAQLPPLDKSNPLYPGLTRRSIEVHDSDAFALARTLDVPVLDPGSTHDSEGLRRGKVGVLNLASDREPGGGWRYTLSKTQEEALCYSSTLYATLKPEWYPFPNTGPGSCAGIISPNVVVFKDTLDCDLVDLSVQQRHVVAVITVAAPCHPALTDDGEDFADESELNDLREKILLILRLAAVNGVTSLVLGAMGCGAYRCPPRAVAREMKMALDRDEFSGWFQTVAFAVYAAGPSGQQNFHIFQEAFSGS</sequence>
<dbReference type="PANTHER" id="PTHR35596:SF1">
    <property type="entry name" value="MICROBIAL-TYPE PARG CATALYTIC DOMAIN-CONTAINING PROTEIN"/>
    <property type="match status" value="1"/>
</dbReference>
<dbReference type="AlphaFoldDB" id="A0A9P4X328"/>
<accession>A0A9P4X328</accession>
<dbReference type="InterPro" id="IPR043472">
    <property type="entry name" value="Macro_dom-like"/>
</dbReference>
<dbReference type="InterPro" id="IPR019261">
    <property type="entry name" value="PARG_cat_microbial"/>
</dbReference>
<proteinExistence type="predicted"/>
<evidence type="ECO:0000313" key="2">
    <source>
        <dbReference type="EMBL" id="KAF3048384.1"/>
    </source>
</evidence>
<dbReference type="OrthoDB" id="9985428at2759"/>
<keyword evidence="3" id="KW-1185">Reference proteome</keyword>
<dbReference type="SUPFAM" id="SSF52949">
    <property type="entry name" value="Macro domain-like"/>
    <property type="match status" value="1"/>
</dbReference>
<dbReference type="NCBIfam" id="TIGR02452">
    <property type="entry name" value="TIGR02452 family protein"/>
    <property type="match status" value="1"/>
</dbReference>
<reference evidence="2" key="1">
    <citation type="submission" date="2019-04" db="EMBL/GenBank/DDBJ databases">
        <title>Sequencing of skin fungus with MAO and IRED activity.</title>
        <authorList>
            <person name="Marsaioli A.J."/>
            <person name="Bonatto J.M.C."/>
            <person name="Reis Junior O."/>
        </authorList>
    </citation>
    <scope>NUCLEOTIDE SEQUENCE</scope>
    <source>
        <strain evidence="2">28M1</strain>
    </source>
</reference>
<dbReference type="EMBL" id="SWKV01000001">
    <property type="protein sequence ID" value="KAF3048384.1"/>
    <property type="molecule type" value="Genomic_DNA"/>
</dbReference>
<comment type="caution">
    <text evidence="2">The sequence shown here is derived from an EMBL/GenBank/DDBJ whole genome shotgun (WGS) entry which is preliminary data.</text>
</comment>
<dbReference type="PANTHER" id="PTHR35596">
    <property type="entry name" value="DUF2263 DOMAIN-CONTAINING PROTEIN"/>
    <property type="match status" value="1"/>
</dbReference>
<evidence type="ECO:0000313" key="3">
    <source>
        <dbReference type="Proteomes" id="UP000758155"/>
    </source>
</evidence>